<dbReference type="PANTHER" id="PTHR21310:SF54">
    <property type="entry name" value="AMINOGLYCOSIDE PHOSPHOTRANSFERASE DOMAIN-CONTAINING PROTEIN"/>
    <property type="match status" value="1"/>
</dbReference>
<feature type="domain" description="Aminoglycoside phosphotransferase" evidence="2">
    <location>
        <begin position="89"/>
        <end position="251"/>
    </location>
</feature>
<dbReference type="RefSeq" id="XP_067489358.1">
    <property type="nucleotide sequence ID" value="XM_067634870.1"/>
</dbReference>
<dbReference type="Pfam" id="PF01636">
    <property type="entry name" value="APH"/>
    <property type="match status" value="1"/>
</dbReference>
<dbReference type="SUPFAM" id="SSF56112">
    <property type="entry name" value="Protein kinase-like (PK-like)"/>
    <property type="match status" value="1"/>
</dbReference>
<reference evidence="3 4" key="1">
    <citation type="submission" date="2019-01" db="EMBL/GenBank/DDBJ databases">
        <title>Intercellular communication is required for trap formation in the nematode-trapping fungus Duddingtonia flagrans.</title>
        <authorList>
            <person name="Youssar L."/>
            <person name="Wernet V."/>
            <person name="Hensel N."/>
            <person name="Hildebrandt H.-G."/>
            <person name="Fischer R."/>
        </authorList>
    </citation>
    <scope>NUCLEOTIDE SEQUENCE [LARGE SCALE GENOMIC DNA]</scope>
    <source>
        <strain evidence="3 4">CBS H-5679</strain>
    </source>
</reference>
<gene>
    <name evidence="3" type="ORF">DFL_005588</name>
</gene>
<evidence type="ECO:0000259" key="2">
    <source>
        <dbReference type="Pfam" id="PF01636"/>
    </source>
</evidence>
<sequence length="340" mass="39276">MEDDQQPLISSQHDIQILPSSLPSNPSETFHNSSYFATNPNRELPSPSEIRDRYIATTEYLERARPPPSIYPDQNLLVKWGTEITIAEGQCLYFLKQNLSSEINVPEIYAWRQEDGFTFLYMELIDGKQLDKVWDEVSEDERESICQCLKKMVSSLKRLKQGPEDRFIGSISRGPIRDIILSSPNLPPAGPFTTVREFHNWFDCLSRPREQRDHSPDPLRAHLLDDSEIVFTHGDLHPSNILISYPKKDDENGNLIKRDSGFVLSIIDWHQSGWLPEYWEGCKALWTAEVGGPWAAKYIPKFVNMAMLGPELVFKVNMYDRDIKGTHYDAWNWFVLKLGM</sequence>
<name>A0A436ZXZ5_ARTFL</name>
<dbReference type="InterPro" id="IPR011009">
    <property type="entry name" value="Kinase-like_dom_sf"/>
</dbReference>
<dbReference type="EMBL" id="SAEB01000007">
    <property type="protein sequence ID" value="RVD83814.1"/>
    <property type="molecule type" value="Genomic_DNA"/>
</dbReference>
<dbReference type="AlphaFoldDB" id="A0A436ZXZ5"/>
<accession>A0A436ZXZ5</accession>
<protein>
    <recommendedName>
        <fullName evidence="2">Aminoglycoside phosphotransferase domain-containing protein</fullName>
    </recommendedName>
</protein>
<proteinExistence type="predicted"/>
<evidence type="ECO:0000256" key="1">
    <source>
        <dbReference type="SAM" id="MobiDB-lite"/>
    </source>
</evidence>
<dbReference type="InterPro" id="IPR002575">
    <property type="entry name" value="Aminoglycoside_PTrfase"/>
</dbReference>
<dbReference type="VEuPathDB" id="FungiDB:DFL_005588"/>
<evidence type="ECO:0000313" key="4">
    <source>
        <dbReference type="Proteomes" id="UP000283090"/>
    </source>
</evidence>
<feature type="compositionally biased region" description="Polar residues" evidence="1">
    <location>
        <begin position="7"/>
        <end position="41"/>
    </location>
</feature>
<dbReference type="GeneID" id="93587899"/>
<dbReference type="InterPro" id="IPR051678">
    <property type="entry name" value="AGP_Transferase"/>
</dbReference>
<keyword evidence="4" id="KW-1185">Reference proteome</keyword>
<organism evidence="3 4">
    <name type="scientific">Arthrobotrys flagrans</name>
    <name type="common">Nematode-trapping fungus</name>
    <name type="synonym">Trichothecium flagrans</name>
    <dbReference type="NCBI Taxonomy" id="97331"/>
    <lineage>
        <taxon>Eukaryota</taxon>
        <taxon>Fungi</taxon>
        <taxon>Dikarya</taxon>
        <taxon>Ascomycota</taxon>
        <taxon>Pezizomycotina</taxon>
        <taxon>Orbiliomycetes</taxon>
        <taxon>Orbiliales</taxon>
        <taxon>Orbiliaceae</taxon>
        <taxon>Arthrobotrys</taxon>
    </lineage>
</organism>
<dbReference type="Proteomes" id="UP000283090">
    <property type="component" value="Unassembled WGS sequence"/>
</dbReference>
<dbReference type="OrthoDB" id="5404599at2759"/>
<evidence type="ECO:0000313" key="3">
    <source>
        <dbReference type="EMBL" id="RVD83814.1"/>
    </source>
</evidence>
<feature type="region of interest" description="Disordered" evidence="1">
    <location>
        <begin position="1"/>
        <end position="42"/>
    </location>
</feature>
<comment type="caution">
    <text evidence="3">The sequence shown here is derived from an EMBL/GenBank/DDBJ whole genome shotgun (WGS) entry which is preliminary data.</text>
</comment>
<dbReference type="PANTHER" id="PTHR21310">
    <property type="entry name" value="AMINOGLYCOSIDE PHOSPHOTRANSFERASE-RELATED-RELATED"/>
    <property type="match status" value="1"/>
</dbReference>
<dbReference type="STRING" id="97331.A0A436ZXZ5"/>